<proteinExistence type="predicted"/>
<dbReference type="AlphaFoldDB" id="A0A150PK35"/>
<gene>
    <name evidence="1" type="ORF">BE04_20160</name>
</gene>
<dbReference type="Proteomes" id="UP000075604">
    <property type="component" value="Unassembled WGS sequence"/>
</dbReference>
<comment type="caution">
    <text evidence="1">The sequence shown here is derived from an EMBL/GenBank/DDBJ whole genome shotgun (WGS) entry which is preliminary data.</text>
</comment>
<accession>A0A150PK35</accession>
<evidence type="ECO:0000313" key="1">
    <source>
        <dbReference type="EMBL" id="KYF56035.1"/>
    </source>
</evidence>
<name>A0A150PK35_SORCE</name>
<sequence length="269" mass="30192">MKATPLPRPRPCIVTALELLGVDDPEMPEGRARQVVSIVERHLGDSELARMYGSHLSLAARRVLHIAPIKPAGMLPFWQALNIVHLQSALVPLGVLVCGAIALGDAVAHGGLVLGRGVSEAERLRDEVAHVPRVIVDPRLLRETEENADLRASHHSVMEELGYIRKLLRADADGLLFVDYLWAIRSEMDEPSLYLDFFKDHRRLVTRKLDAATVLDGASRAWIWMWSYHNVVFRELKRSWRLDDQELSELRIPATSPLVYSFPPSAKAP</sequence>
<organism evidence="1 2">
    <name type="scientific">Sorangium cellulosum</name>
    <name type="common">Polyangium cellulosum</name>
    <dbReference type="NCBI Taxonomy" id="56"/>
    <lineage>
        <taxon>Bacteria</taxon>
        <taxon>Pseudomonadati</taxon>
        <taxon>Myxococcota</taxon>
        <taxon>Polyangia</taxon>
        <taxon>Polyangiales</taxon>
        <taxon>Polyangiaceae</taxon>
        <taxon>Sorangium</taxon>
    </lineage>
</organism>
<dbReference type="EMBL" id="JELX01002257">
    <property type="protein sequence ID" value="KYF56035.1"/>
    <property type="molecule type" value="Genomic_DNA"/>
</dbReference>
<protein>
    <submittedName>
        <fullName evidence="1">Uncharacterized protein</fullName>
    </submittedName>
</protein>
<reference evidence="1 2" key="1">
    <citation type="submission" date="2014-02" db="EMBL/GenBank/DDBJ databases">
        <title>The small core and large imbalanced accessory genome model reveals a collaborative survival strategy of Sorangium cellulosum strains in nature.</title>
        <authorList>
            <person name="Han K."/>
            <person name="Peng R."/>
            <person name="Blom J."/>
            <person name="Li Y.-Z."/>
        </authorList>
    </citation>
    <scope>NUCLEOTIDE SEQUENCE [LARGE SCALE GENOMIC DNA]</scope>
    <source>
        <strain evidence="1 2">So0157-18</strain>
    </source>
</reference>
<evidence type="ECO:0000313" key="2">
    <source>
        <dbReference type="Proteomes" id="UP000075604"/>
    </source>
</evidence>